<comment type="caution">
    <text evidence="1">The sequence shown here is derived from an EMBL/GenBank/DDBJ whole genome shotgun (WGS) entry which is preliminary data.</text>
</comment>
<reference evidence="1 2" key="1">
    <citation type="submission" date="2017-07" db="EMBL/GenBank/DDBJ databases">
        <title>Whole genome sequence of Azospirillum brasilense 2A1, a potential biofertilizer strain.</title>
        <authorList>
            <person name="Fontana C.A."/>
            <person name="Toffoli L.M."/>
            <person name="Salazar S.M."/>
            <person name="Puglisi E."/>
            <person name="Pedraza R."/>
            <person name="Bassi D."/>
            <person name="Cocconcelli P.S."/>
        </authorList>
    </citation>
    <scope>NUCLEOTIDE SEQUENCE [LARGE SCALE GENOMIC DNA]</scope>
    <source>
        <strain evidence="1 2">2A1</strain>
        <plasmid evidence="1">unnamed</plasmid>
    </source>
</reference>
<accession>A0A235H612</accession>
<evidence type="ECO:0008006" key="3">
    <source>
        <dbReference type="Google" id="ProtNLM"/>
    </source>
</evidence>
<dbReference type="AlphaFoldDB" id="A0A235H612"/>
<dbReference type="InterPro" id="IPR023214">
    <property type="entry name" value="HAD_sf"/>
</dbReference>
<evidence type="ECO:0000313" key="1">
    <source>
        <dbReference type="EMBL" id="OYD80894.1"/>
    </source>
</evidence>
<keyword evidence="1" id="KW-0614">Plasmid</keyword>
<gene>
    <name evidence="1" type="ORF">CHT98_28720</name>
</gene>
<dbReference type="EMBL" id="NOWT01000042">
    <property type="protein sequence ID" value="OYD80894.1"/>
    <property type="molecule type" value="Genomic_DNA"/>
</dbReference>
<dbReference type="InterPro" id="IPR036412">
    <property type="entry name" value="HAD-like_sf"/>
</dbReference>
<proteinExistence type="predicted"/>
<dbReference type="Proteomes" id="UP000215367">
    <property type="component" value="Unassembled WGS sequence"/>
</dbReference>
<dbReference type="Gene3D" id="3.40.50.1000">
    <property type="entry name" value="HAD superfamily/HAD-like"/>
    <property type="match status" value="1"/>
</dbReference>
<evidence type="ECO:0000313" key="2">
    <source>
        <dbReference type="Proteomes" id="UP000215367"/>
    </source>
</evidence>
<name>A0A235H612_AZOBR</name>
<dbReference type="Pfam" id="PF13242">
    <property type="entry name" value="Hydrolase_like"/>
    <property type="match status" value="1"/>
</dbReference>
<sequence>MPAGDDEIWREDAVLAGIDTAGLDLISLDVFDTLLLRRCGPPEAVFPLVAQAARACGALDGAITDYAFTLLRREAEARARRDLIPAAGRADITLDDVYCNLRLPGSDTAALARIERETERRMTVANPYVAGFLRHLRRCGMPVMLLSDMYLSASDIEALLNTAGLPRGAAYDRLYVSCEQGAVKSGGGLFRRMLADRPSADPARMLHIGDNVMADQAGAQAAGVQAVLYAPPPHWTTLTGREGRLGVPQQGPLAPLRGMTARAGAGTHDRFWFDFGSLVMGPVAVHFAEWVLRHTAERGVRRIAPLMREGGLLSELMAAQARRLGLDMDIRPLHVSRGALLLPGLEGFGAAELEAISADSVYRTVGDLAGLLGLGPLPDSLAGQAGVPLIDLLGAHRRDGSGAFAALRDWLLDPARQAAVRARIGHARGLAGDYLRQELGEDGPVALVDIGARGTMFERIARAGGGRHDLHGYLFYATPEALHRMAAGMRIHTYMPLTAETIERARIIYRSPQFLELLLNGEAETTTGYRRAEDGQSVPVTEPAAVPDWQRAALRAGYAGIRRYAGLCESLGVGWGQEADPAAVLGILFRAVHLPTPEEAERLGALVYDLNDATRATQTLCGAGARHRLAALCRTVRPAMRLSVALQTRPSEVPWPQGALTLECPGHLEDMIDGARGDFGHRAICRQIIDMVQAAGAGRLVVCAAGGRGGMGPTFIGAAREAGLGLAGYADLLVPAQGDAFEGVPVLPLAAAAREDCRFAAVVSVGYGSAILKALREGMHGDSRPLHCFWFDGTEFRTTVIADGRDDREESL</sequence>
<organism evidence="1 2">
    <name type="scientific">Azospirillum brasilense</name>
    <dbReference type="NCBI Taxonomy" id="192"/>
    <lineage>
        <taxon>Bacteria</taxon>
        <taxon>Pseudomonadati</taxon>
        <taxon>Pseudomonadota</taxon>
        <taxon>Alphaproteobacteria</taxon>
        <taxon>Rhodospirillales</taxon>
        <taxon>Azospirillaceae</taxon>
        <taxon>Azospirillum</taxon>
    </lineage>
</organism>
<protein>
    <recommendedName>
        <fullName evidence="3">HAD family hydrolase</fullName>
    </recommendedName>
</protein>
<dbReference type="Gene3D" id="1.10.150.400">
    <property type="match status" value="1"/>
</dbReference>
<geneLocation type="plasmid" evidence="1">
    <name>unnamed</name>
</geneLocation>
<dbReference type="SUPFAM" id="SSF56784">
    <property type="entry name" value="HAD-like"/>
    <property type="match status" value="1"/>
</dbReference>